<feature type="region of interest" description="Disordered" evidence="2">
    <location>
        <begin position="237"/>
        <end position="265"/>
    </location>
</feature>
<dbReference type="PaxDb" id="8030-ENSSSAP00000007316"/>
<dbReference type="InterPro" id="IPR039773">
    <property type="entry name" value="BAG_chaperone_regulator"/>
</dbReference>
<dbReference type="SUPFAM" id="SSF63491">
    <property type="entry name" value="BAG domain"/>
    <property type="match status" value="1"/>
</dbReference>
<accession>A0A1S3RQU0</accession>
<dbReference type="RefSeq" id="XP_014054700.2">
    <property type="nucleotide sequence ID" value="XM_014199225.2"/>
</dbReference>
<dbReference type="GO" id="GO:0000774">
    <property type="term" value="F:adenyl-nucleotide exchange factor activity"/>
    <property type="evidence" value="ECO:0007669"/>
    <property type="project" value="TreeGrafter"/>
</dbReference>
<feature type="compositionally biased region" description="Pro residues" evidence="2">
    <location>
        <begin position="395"/>
        <end position="406"/>
    </location>
</feature>
<dbReference type="Bgee" id="ENSSSAG00000003629">
    <property type="expression patterns" value="Expressed in muscle tissue and 11 other cell types or tissues"/>
</dbReference>
<dbReference type="AlphaFoldDB" id="A0A1S3RQU0"/>
<evidence type="ECO:0000259" key="3">
    <source>
        <dbReference type="PROSITE" id="PS50020"/>
    </source>
</evidence>
<keyword evidence="5" id="KW-1185">Reference proteome</keyword>
<feature type="compositionally biased region" description="Polar residues" evidence="2">
    <location>
        <begin position="156"/>
        <end position="176"/>
    </location>
</feature>
<dbReference type="SMART" id="SM00456">
    <property type="entry name" value="WW"/>
    <property type="match status" value="1"/>
</dbReference>
<feature type="compositionally biased region" description="Low complexity" evidence="2">
    <location>
        <begin position="331"/>
        <end position="380"/>
    </location>
</feature>
<dbReference type="SUPFAM" id="SSF51045">
    <property type="entry name" value="WW domain"/>
    <property type="match status" value="1"/>
</dbReference>
<dbReference type="InterPro" id="IPR003103">
    <property type="entry name" value="BAG_domain"/>
</dbReference>
<dbReference type="STRING" id="8030.ENSSSAP00000007316"/>
<protein>
    <submittedName>
        <fullName evidence="6">BAG family molecular chaperone regulator 3</fullName>
    </submittedName>
</protein>
<dbReference type="GO" id="GO:0016020">
    <property type="term" value="C:membrane"/>
    <property type="evidence" value="ECO:0007669"/>
    <property type="project" value="TreeGrafter"/>
</dbReference>
<feature type="compositionally biased region" description="Polar residues" evidence="2">
    <location>
        <begin position="316"/>
        <end position="325"/>
    </location>
</feature>
<feature type="domain" description="BAG" evidence="4">
    <location>
        <begin position="451"/>
        <end position="528"/>
    </location>
</feature>
<dbReference type="SMART" id="SM00264">
    <property type="entry name" value="BAG"/>
    <property type="match status" value="1"/>
</dbReference>
<feature type="region of interest" description="Disordered" evidence="2">
    <location>
        <begin position="526"/>
        <end position="567"/>
    </location>
</feature>
<dbReference type="PROSITE" id="PS01159">
    <property type="entry name" value="WW_DOMAIN_1"/>
    <property type="match status" value="1"/>
</dbReference>
<feature type="region of interest" description="Disordered" evidence="2">
    <location>
        <begin position="135"/>
        <end position="193"/>
    </location>
</feature>
<organism evidence="5 6">
    <name type="scientific">Salmo salar</name>
    <name type="common">Atlantic salmon</name>
    <dbReference type="NCBI Taxonomy" id="8030"/>
    <lineage>
        <taxon>Eukaryota</taxon>
        <taxon>Metazoa</taxon>
        <taxon>Chordata</taxon>
        <taxon>Craniata</taxon>
        <taxon>Vertebrata</taxon>
        <taxon>Euteleostomi</taxon>
        <taxon>Actinopterygii</taxon>
        <taxon>Neopterygii</taxon>
        <taxon>Teleostei</taxon>
        <taxon>Protacanthopterygii</taxon>
        <taxon>Salmoniformes</taxon>
        <taxon>Salmonidae</taxon>
        <taxon>Salmoninae</taxon>
        <taxon>Salmo</taxon>
    </lineage>
</organism>
<dbReference type="Gene3D" id="1.20.58.120">
    <property type="entry name" value="BAG domain"/>
    <property type="match status" value="1"/>
</dbReference>
<dbReference type="InterPro" id="IPR036020">
    <property type="entry name" value="WW_dom_sf"/>
</dbReference>
<evidence type="ECO:0000256" key="2">
    <source>
        <dbReference type="SAM" id="MobiDB-lite"/>
    </source>
</evidence>
<dbReference type="CDD" id="cd00201">
    <property type="entry name" value="WW"/>
    <property type="match status" value="1"/>
</dbReference>
<dbReference type="GO" id="GO:0046716">
    <property type="term" value="P:muscle cell cellular homeostasis"/>
    <property type="evidence" value="ECO:0007669"/>
    <property type="project" value="TreeGrafter"/>
</dbReference>
<dbReference type="Pfam" id="PF00397">
    <property type="entry name" value="WW"/>
    <property type="match status" value="1"/>
</dbReference>
<feature type="region of interest" description="Disordered" evidence="2">
    <location>
        <begin position="300"/>
        <end position="448"/>
    </location>
</feature>
<dbReference type="Proteomes" id="UP001652741">
    <property type="component" value="Chromosome ssa01"/>
</dbReference>
<keyword evidence="1" id="KW-0143">Chaperone</keyword>
<dbReference type="Gene3D" id="2.20.70.10">
    <property type="match status" value="1"/>
</dbReference>
<name>A0A1S3RQU0_SALSA</name>
<dbReference type="InterPro" id="IPR036533">
    <property type="entry name" value="BAG_dom_sf"/>
</dbReference>
<sequence>MSRYIGSRSLSSMNTQSPMVDMVNNNDPLPPGWEIKIDPQTGWHFFVDHINRTTSWNDPRHDFKKVSQLSQNGPSVPPEPSPQEIQKAFVRDMKHPTLRQGYIPIPVCHEGGDIRQQQQHQCFPYIQPTALQNVRADGRTPSPTPTLHCRPRSPLQGPSESTTPEPYMSCSPSSQGPEGHPLHQPPRPSSTGLQAGYITIPVIHERAGGHPQQAPVNSTLYTQRFPAYSELQPSFHHLQPEDWSGHHGPTPSSRDRASPSPSVLPQHRETAAIHIPPHMRSQSPLSAQVITERPQVHHHLHVPQRESPHRMEQEQEISQYPQTVQREADTQQLQQPQMSQRPQQPQQPQQYQQHQQPQQQPQQYQQSEQYQQPQQPQQYQKPEKYQQPEQYQQQPQPPQQPQPQPQPKQTANITVQMPPKPEAQEPVDAPAPQDVPPTKAENESAAQCHPGLAKVQKIVARVAKLEQEVKCFDGKKNDKRYLLLEELLTKELLALDSVDPEGSVDVRQARRDGVRKVQTILDALEMLDERPSEPVSESSMEGESPPQKGEQPSAISQANVEMAREIS</sequence>
<dbReference type="PROSITE" id="PS51035">
    <property type="entry name" value="BAG"/>
    <property type="match status" value="1"/>
</dbReference>
<dbReference type="GO" id="GO:0010664">
    <property type="term" value="P:negative regulation of striated muscle cell apoptotic process"/>
    <property type="evidence" value="ECO:0007669"/>
    <property type="project" value="TreeGrafter"/>
</dbReference>
<evidence type="ECO:0000259" key="4">
    <source>
        <dbReference type="PROSITE" id="PS51035"/>
    </source>
</evidence>
<dbReference type="GO" id="GO:0005829">
    <property type="term" value="C:cytosol"/>
    <property type="evidence" value="ECO:0007669"/>
    <property type="project" value="TreeGrafter"/>
</dbReference>
<dbReference type="InterPro" id="IPR001202">
    <property type="entry name" value="WW_dom"/>
</dbReference>
<dbReference type="PROSITE" id="PS50020">
    <property type="entry name" value="WW_DOMAIN_2"/>
    <property type="match status" value="1"/>
</dbReference>
<dbReference type="GeneID" id="106604528"/>
<feature type="compositionally biased region" description="Basic and acidic residues" evidence="2">
    <location>
        <begin position="303"/>
        <end position="313"/>
    </location>
</feature>
<gene>
    <name evidence="6" type="primary">LOC106604528</name>
</gene>
<evidence type="ECO:0000256" key="1">
    <source>
        <dbReference type="ARBA" id="ARBA00023186"/>
    </source>
</evidence>
<dbReference type="PANTHER" id="PTHR12329:SF12">
    <property type="entry name" value="BAG FAMILY MOLECULAR CHAPERONE REGULATOR 3"/>
    <property type="match status" value="1"/>
</dbReference>
<evidence type="ECO:0000313" key="6">
    <source>
        <dbReference type="RefSeq" id="XP_014054700.2"/>
    </source>
</evidence>
<dbReference type="KEGG" id="sasa:106604528"/>
<dbReference type="GO" id="GO:0050821">
    <property type="term" value="P:protein stabilization"/>
    <property type="evidence" value="ECO:0007669"/>
    <property type="project" value="TreeGrafter"/>
</dbReference>
<dbReference type="GO" id="GO:0005634">
    <property type="term" value="C:nucleus"/>
    <property type="evidence" value="ECO:0007669"/>
    <property type="project" value="TreeGrafter"/>
</dbReference>
<dbReference type="Pfam" id="PF02179">
    <property type="entry name" value="BAG"/>
    <property type="match status" value="1"/>
</dbReference>
<feature type="domain" description="WW" evidence="3">
    <location>
        <begin position="27"/>
        <end position="61"/>
    </location>
</feature>
<dbReference type="PANTHER" id="PTHR12329">
    <property type="entry name" value="BCL2-ASSOCIATED ATHANOGENE"/>
    <property type="match status" value="1"/>
</dbReference>
<proteinExistence type="predicted"/>
<dbReference type="GO" id="GO:0051087">
    <property type="term" value="F:protein-folding chaperone binding"/>
    <property type="evidence" value="ECO:0007669"/>
    <property type="project" value="InterPro"/>
</dbReference>
<reference evidence="6" key="1">
    <citation type="submission" date="2025-08" db="UniProtKB">
        <authorList>
            <consortium name="RefSeq"/>
        </authorList>
    </citation>
    <scope>IDENTIFICATION</scope>
</reference>
<evidence type="ECO:0000313" key="5">
    <source>
        <dbReference type="Proteomes" id="UP001652741"/>
    </source>
</evidence>